<evidence type="ECO:0000313" key="3">
    <source>
        <dbReference type="EMBL" id="CAH0025132.1"/>
    </source>
</evidence>
<comment type="caution">
    <text evidence="3">The sequence shown here is derived from an EMBL/GenBank/DDBJ whole genome shotgun (WGS) entry which is preliminary data.</text>
</comment>
<dbReference type="GO" id="GO:0004623">
    <property type="term" value="F:phospholipase A2 activity"/>
    <property type="evidence" value="ECO:0007669"/>
    <property type="project" value="InterPro"/>
</dbReference>
<feature type="signal peptide" evidence="2">
    <location>
        <begin position="1"/>
        <end position="16"/>
    </location>
</feature>
<dbReference type="EMBL" id="CABFNQ020000702">
    <property type="protein sequence ID" value="CAH0025132.1"/>
    <property type="molecule type" value="Genomic_DNA"/>
</dbReference>
<name>A0A9N9VKG0_9HYPO</name>
<organism evidence="3 4">
    <name type="scientific">Clonostachys rhizophaga</name>
    <dbReference type="NCBI Taxonomy" id="160324"/>
    <lineage>
        <taxon>Eukaryota</taxon>
        <taxon>Fungi</taxon>
        <taxon>Dikarya</taxon>
        <taxon>Ascomycota</taxon>
        <taxon>Pezizomycotina</taxon>
        <taxon>Sordariomycetes</taxon>
        <taxon>Hypocreomycetidae</taxon>
        <taxon>Hypocreales</taxon>
        <taxon>Bionectriaceae</taxon>
        <taxon>Clonostachys</taxon>
    </lineage>
</organism>
<gene>
    <name evidence="3" type="ORF">CRHIZ90672A_00005282</name>
</gene>
<accession>A0A9N9VKG0</accession>
<dbReference type="SUPFAM" id="SSF48619">
    <property type="entry name" value="Phospholipase A2, PLA2"/>
    <property type="match status" value="1"/>
</dbReference>
<dbReference type="GO" id="GO:0050482">
    <property type="term" value="P:arachidonate secretion"/>
    <property type="evidence" value="ECO:0007669"/>
    <property type="project" value="InterPro"/>
</dbReference>
<feature type="region of interest" description="Disordered" evidence="1">
    <location>
        <begin position="225"/>
        <end position="283"/>
    </location>
</feature>
<dbReference type="InterPro" id="IPR015141">
    <property type="entry name" value="PLipase_A2_prok/fun"/>
</dbReference>
<evidence type="ECO:0000313" key="4">
    <source>
        <dbReference type="Proteomes" id="UP000696573"/>
    </source>
</evidence>
<dbReference type="InterPro" id="IPR036444">
    <property type="entry name" value="PLipase_A2_dom_sf"/>
</dbReference>
<protein>
    <submittedName>
        <fullName evidence="3">Uncharacterized protein</fullName>
    </submittedName>
</protein>
<sequence>MKLSIVALILAGGALAAPSKKNKKLNIRKTDDLLFRTSLPDFIEKRNNMDPSTLNWDSDGCTSVPDKPLTFDFLPACFRHDFAFVNYKAQDRFDDLARLKIDELFKEDLYHQCEKEKKAKRQLCRTYANGYHLGARLLGDLNSKLAPKTRDISPESVVSPEMIKQAWEDAKPALDKVEISRETYENLKKHLQGPVKKFFTDVEAQIGKERPTFQEVKNKIDQLVTVMGSKSPPPKAEAKPKAEAEPQTEDKPQKEPKTEPKTEFKPKPKRRPNNPADVLPKTV</sequence>
<keyword evidence="4" id="KW-1185">Reference proteome</keyword>
<dbReference type="Gene3D" id="1.20.90.10">
    <property type="entry name" value="Phospholipase A2 domain"/>
    <property type="match status" value="1"/>
</dbReference>
<dbReference type="OrthoDB" id="5120271at2759"/>
<reference evidence="3" key="1">
    <citation type="submission" date="2021-10" db="EMBL/GenBank/DDBJ databases">
        <authorList>
            <person name="Piombo E."/>
        </authorList>
    </citation>
    <scope>NUCLEOTIDE SEQUENCE</scope>
</reference>
<dbReference type="Pfam" id="PF09056">
    <property type="entry name" value="Phospholip_A2_3"/>
    <property type="match status" value="1"/>
</dbReference>
<feature type="chain" id="PRO_5040502420" evidence="2">
    <location>
        <begin position="17"/>
        <end position="283"/>
    </location>
</feature>
<dbReference type="GO" id="GO:0006644">
    <property type="term" value="P:phospholipid metabolic process"/>
    <property type="evidence" value="ECO:0007669"/>
    <property type="project" value="InterPro"/>
</dbReference>
<evidence type="ECO:0000256" key="1">
    <source>
        <dbReference type="SAM" id="MobiDB-lite"/>
    </source>
</evidence>
<dbReference type="AlphaFoldDB" id="A0A9N9VKG0"/>
<proteinExistence type="predicted"/>
<keyword evidence="2" id="KW-0732">Signal</keyword>
<feature type="compositionally biased region" description="Basic and acidic residues" evidence="1">
    <location>
        <begin position="236"/>
        <end position="266"/>
    </location>
</feature>
<dbReference type="Proteomes" id="UP000696573">
    <property type="component" value="Unassembled WGS sequence"/>
</dbReference>
<evidence type="ECO:0000256" key="2">
    <source>
        <dbReference type="SAM" id="SignalP"/>
    </source>
</evidence>